<accession>A0AC34FFX4</accession>
<protein>
    <submittedName>
        <fullName evidence="2">SAM-dependent MTase TRM10-type domain-containing protein</fullName>
    </submittedName>
</protein>
<organism evidence="1 2">
    <name type="scientific">Panagrolaimus sp. ES5</name>
    <dbReference type="NCBI Taxonomy" id="591445"/>
    <lineage>
        <taxon>Eukaryota</taxon>
        <taxon>Metazoa</taxon>
        <taxon>Ecdysozoa</taxon>
        <taxon>Nematoda</taxon>
        <taxon>Chromadorea</taxon>
        <taxon>Rhabditida</taxon>
        <taxon>Tylenchina</taxon>
        <taxon>Panagrolaimomorpha</taxon>
        <taxon>Panagrolaimoidea</taxon>
        <taxon>Panagrolaimidae</taxon>
        <taxon>Panagrolaimus</taxon>
    </lineage>
</organism>
<evidence type="ECO:0000313" key="1">
    <source>
        <dbReference type="Proteomes" id="UP000887579"/>
    </source>
</evidence>
<sequence>MEKENGTFQPKPQKYRMSESSNKLRIAIDLSFSDYMVLADHKNALTQVGYCYSSNRKYCNPLQFYACGVDEKVSEIAKSIGVFGNWDMHVKSGKIDEVFDKSDIVYLCAESENVLEELDDKKVYIIGGLVDHNHHKGLCYGIAQEKGYGHARLPIEENMKLDSRKVLTINHVFDILINFDITKDWKKALLIVMPERKRKLDSKKGDDSQNPKNKELKMDEDDDEQDTSDDEMDQESDEKDTVEKV</sequence>
<dbReference type="WBParaSite" id="ES5_v2.g16184.t1">
    <property type="protein sequence ID" value="ES5_v2.g16184.t1"/>
    <property type="gene ID" value="ES5_v2.g16184"/>
</dbReference>
<proteinExistence type="predicted"/>
<name>A0AC34FFX4_9BILA</name>
<dbReference type="Proteomes" id="UP000887579">
    <property type="component" value="Unplaced"/>
</dbReference>
<reference evidence="2" key="1">
    <citation type="submission" date="2022-11" db="UniProtKB">
        <authorList>
            <consortium name="WormBaseParasite"/>
        </authorList>
    </citation>
    <scope>IDENTIFICATION</scope>
</reference>
<evidence type="ECO:0000313" key="2">
    <source>
        <dbReference type="WBParaSite" id="ES5_v2.g16184.t1"/>
    </source>
</evidence>